<dbReference type="EMBL" id="BPTT01000001">
    <property type="protein sequence ID" value="GJG33125.1"/>
    <property type="molecule type" value="Genomic_DNA"/>
</dbReference>
<accession>A0AA37MES5</accession>
<reference evidence="1" key="1">
    <citation type="submission" date="2021-08" db="EMBL/GenBank/DDBJ databases">
        <title>Prevotella lacticifex sp. nov., isolated from rumen of cow.</title>
        <authorList>
            <person name="Shinkai T."/>
            <person name="Ikeyama N."/>
            <person name="Kumagai M."/>
            <person name="Ohmori H."/>
            <person name="Sakamoto M."/>
            <person name="Ohkuma M."/>
            <person name="Mitsumori M."/>
        </authorList>
    </citation>
    <scope>NUCLEOTIDE SEQUENCE</scope>
    <source>
        <strain evidence="1">JCM 8259</strain>
    </source>
</reference>
<proteinExistence type="predicted"/>
<protein>
    <submittedName>
        <fullName evidence="1">Uncharacterized protein</fullName>
    </submittedName>
</protein>
<evidence type="ECO:0000313" key="1">
    <source>
        <dbReference type="EMBL" id="GJG33125.1"/>
    </source>
</evidence>
<evidence type="ECO:0000313" key="2">
    <source>
        <dbReference type="Proteomes" id="UP000887097"/>
    </source>
</evidence>
<name>A0AA37MES5_XYLRU</name>
<organism evidence="1 2">
    <name type="scientific">Xylanibacter ruminicola</name>
    <name type="common">Prevotella ruminicola</name>
    <dbReference type="NCBI Taxonomy" id="839"/>
    <lineage>
        <taxon>Bacteria</taxon>
        <taxon>Pseudomonadati</taxon>
        <taxon>Bacteroidota</taxon>
        <taxon>Bacteroidia</taxon>
        <taxon>Bacteroidales</taxon>
        <taxon>Prevotellaceae</taxon>
        <taxon>Xylanibacter</taxon>
    </lineage>
</organism>
<sequence>MTLNRFLSPWVKYTADAEVIAESKRRDFTGMYALYDGCIIINEDWWEYIQEHFDELCVFATQSFFDYVKQYNDAMKLLRFRTTGFSFIGKL</sequence>
<comment type="caution">
    <text evidence="1">The sequence shown here is derived from an EMBL/GenBank/DDBJ whole genome shotgun (WGS) entry which is preliminary data.</text>
</comment>
<dbReference type="AlphaFoldDB" id="A0AA37MES5"/>
<gene>
    <name evidence="1" type="ORF">PRMUPPPA20_12340</name>
</gene>
<dbReference type="RefSeq" id="WP_041385632.1">
    <property type="nucleotide sequence ID" value="NC_014033.1"/>
</dbReference>
<dbReference type="Proteomes" id="UP000887097">
    <property type="component" value="Unassembled WGS sequence"/>
</dbReference>